<dbReference type="PANTHER" id="PTHR40032:SF1">
    <property type="entry name" value="EXPORTED PROTEIN"/>
    <property type="match status" value="1"/>
</dbReference>
<evidence type="ECO:0000259" key="2">
    <source>
        <dbReference type="Pfam" id="PF12671"/>
    </source>
</evidence>
<dbReference type="InterPro" id="IPR024301">
    <property type="entry name" value="Amidase_6"/>
</dbReference>
<sequence>MEGAIVKVAKLGLAALLAAVATVTLAGPAEAYDGGDAAAYADTWALSYNSHYLKFGDDCTNFVSQSLHAGGKPFVGYGTSPTSDSVWWQNKSANAWSHSWTVAWDLYQYLDYHGGGGTYEGSAPGTSINPYTPSSVKTGDALFYDWGHGEGVSHSAIQVGIGGDPSSGYQGNYIDEHTSGRKHAFWSLYPYNAYRSTTTIYFLHIH</sequence>
<evidence type="ECO:0000256" key="1">
    <source>
        <dbReference type="SAM" id="SignalP"/>
    </source>
</evidence>
<evidence type="ECO:0000313" key="4">
    <source>
        <dbReference type="Proteomes" id="UP000035721"/>
    </source>
</evidence>
<dbReference type="AlphaFoldDB" id="A0A077M0J6"/>
<reference evidence="3 4" key="1">
    <citation type="journal article" date="2013" name="ISME J.">
        <title>A metabolic model for members of the genus Tetrasphaera involved in enhanced biological phosphorus removal.</title>
        <authorList>
            <person name="Kristiansen R."/>
            <person name="Nguyen H.T.T."/>
            <person name="Saunders A.M."/>
            <person name="Nielsen J.L."/>
            <person name="Wimmer R."/>
            <person name="Le V.Q."/>
            <person name="McIlroy S.J."/>
            <person name="Petrovski S."/>
            <person name="Seviour R.J."/>
            <person name="Calteau A."/>
            <person name="Nielsen K.L."/>
            <person name="Nielsen P.H."/>
        </authorList>
    </citation>
    <scope>NUCLEOTIDE SEQUENCE [LARGE SCALE GENOMIC DNA]</scope>
    <source>
        <strain evidence="3 4">T1-X7</strain>
    </source>
</reference>
<protein>
    <recommendedName>
        <fullName evidence="2">Putative amidase domain-containing protein</fullName>
    </recommendedName>
</protein>
<proteinExistence type="predicted"/>
<evidence type="ECO:0000313" key="3">
    <source>
        <dbReference type="EMBL" id="CCH79818.1"/>
    </source>
</evidence>
<organism evidence="3 4">
    <name type="scientific">Nostocoides japonicum T1-X7</name>
    <dbReference type="NCBI Taxonomy" id="1194083"/>
    <lineage>
        <taxon>Bacteria</taxon>
        <taxon>Bacillati</taxon>
        <taxon>Actinomycetota</taxon>
        <taxon>Actinomycetes</taxon>
        <taxon>Micrococcales</taxon>
        <taxon>Intrasporangiaceae</taxon>
        <taxon>Nostocoides</taxon>
    </lineage>
</organism>
<keyword evidence="1" id="KW-0732">Signal</keyword>
<accession>A0A077M0J6</accession>
<dbReference type="EMBL" id="CAJB01000392">
    <property type="protein sequence ID" value="CCH79818.1"/>
    <property type="molecule type" value="Genomic_DNA"/>
</dbReference>
<dbReference type="OrthoDB" id="4981342at2"/>
<gene>
    <name evidence="3" type="ORF">BN12_60024</name>
</gene>
<dbReference type="Proteomes" id="UP000035721">
    <property type="component" value="Unassembled WGS sequence"/>
</dbReference>
<dbReference type="Pfam" id="PF12671">
    <property type="entry name" value="Amidase_6"/>
    <property type="match status" value="1"/>
</dbReference>
<feature type="signal peptide" evidence="1">
    <location>
        <begin position="1"/>
        <end position="31"/>
    </location>
</feature>
<feature type="domain" description="Putative amidase" evidence="2">
    <location>
        <begin position="32"/>
        <end position="195"/>
    </location>
</feature>
<comment type="caution">
    <text evidence="3">The sequence shown here is derived from an EMBL/GenBank/DDBJ whole genome shotgun (WGS) entry which is preliminary data.</text>
</comment>
<dbReference type="STRING" id="1194083.BN12_60024"/>
<dbReference type="PANTHER" id="PTHR40032">
    <property type="entry name" value="EXPORTED PROTEIN-RELATED"/>
    <property type="match status" value="1"/>
</dbReference>
<name>A0A077M0J6_9MICO</name>
<feature type="chain" id="PRO_5001720774" description="Putative amidase domain-containing protein" evidence="1">
    <location>
        <begin position="32"/>
        <end position="206"/>
    </location>
</feature>
<keyword evidence="4" id="KW-1185">Reference proteome</keyword>